<evidence type="ECO:0000313" key="6">
    <source>
        <dbReference type="EMBL" id="PWB93111.1"/>
    </source>
</evidence>
<dbReference type="OrthoDB" id="9802472at2"/>
<keyword evidence="2" id="KW-0436">Ligase</keyword>
<dbReference type="InterPro" id="IPR012340">
    <property type="entry name" value="NA-bd_OB-fold"/>
</dbReference>
<dbReference type="Pfam" id="PF04679">
    <property type="entry name" value="DNA_ligase_A_C"/>
    <property type="match status" value="1"/>
</dbReference>
<dbReference type="Gene3D" id="3.30.470.30">
    <property type="entry name" value="DNA ligase/mRNA capping enzyme"/>
    <property type="match status" value="1"/>
</dbReference>
<gene>
    <name evidence="6" type="ORF">C5689_14735</name>
</gene>
<evidence type="ECO:0000259" key="5">
    <source>
        <dbReference type="PROSITE" id="PS50160"/>
    </source>
</evidence>
<evidence type="ECO:0000256" key="1">
    <source>
        <dbReference type="ARBA" id="ARBA00012727"/>
    </source>
</evidence>
<dbReference type="Proteomes" id="UP000245137">
    <property type="component" value="Unassembled WGS sequence"/>
</dbReference>
<dbReference type="SUPFAM" id="SSF50249">
    <property type="entry name" value="Nucleic acid-binding proteins"/>
    <property type="match status" value="1"/>
</dbReference>
<dbReference type="EMBL" id="PUIV01000028">
    <property type="protein sequence ID" value="PWB93111.1"/>
    <property type="molecule type" value="Genomic_DNA"/>
</dbReference>
<comment type="caution">
    <text evidence="6">The sequence shown here is derived from an EMBL/GenBank/DDBJ whole genome shotgun (WGS) entry which is preliminary data.</text>
</comment>
<dbReference type="Pfam" id="PF01068">
    <property type="entry name" value="DNA_ligase_A_M"/>
    <property type="match status" value="1"/>
</dbReference>
<dbReference type="InterPro" id="IPR012310">
    <property type="entry name" value="DNA_ligase_ATP-dep_cent"/>
</dbReference>
<dbReference type="GO" id="GO:0003910">
    <property type="term" value="F:DNA ligase (ATP) activity"/>
    <property type="evidence" value="ECO:0007669"/>
    <property type="project" value="UniProtKB-EC"/>
</dbReference>
<accession>A0A2U1SNC5</accession>
<dbReference type="PANTHER" id="PTHR39465">
    <property type="entry name" value="DNA LIGASE D, 3'-PHOSPHOESTERASE DOMAIN"/>
    <property type="match status" value="1"/>
</dbReference>
<dbReference type="GO" id="GO:0006281">
    <property type="term" value="P:DNA repair"/>
    <property type="evidence" value="ECO:0007669"/>
    <property type="project" value="InterPro"/>
</dbReference>
<evidence type="ECO:0000256" key="3">
    <source>
        <dbReference type="ARBA" id="ARBA00034003"/>
    </source>
</evidence>
<sequence>MGPSERSSPAHRASPRARPLAAKDERLAAYRDKRDFHRTAEPEGAARAQGQGAYVVQKHRARRLHFDLRLELDGVLKSWAVTRGPSLDPSEKRLAVRTEDHPLDYGSFEGTIPKGEYGGGEVMLWDRGRWAPKGDPHRGLADGRLEFTLEGERLRGGFALVRMPRRGREPKENWLLVKMKDGQADADLDPAREWTRSVTTGRSFAEIADGETHAPRLPKFRAPQLATPAAEPPAGEDWLHEIKFDGYRALVATGGGKCRVYTRSGLDWTAKFSGIAEAAAQLPMKSALIDGEIVALEESGRSDFGLLQKMLEKRPRALVFYAFDLLELDGDDISKEPLLERKNRLAALLAEPPAAIRYSGHVIGAGARFLAECRRMGLEGVVSKRVDRPYLSRRTRAWIKVKCLGRDEFVVGGYRPSTKKGRDFASLLLGEFVDGELLYRGRVGAGFSDRDLAQIGAALRAYARKTSPFAAVPAEIARHARYVAPRLVVEIDYTERTEEGLLRHPTFIGLREDKPASEVSSTTTCNPRPHAEEAAKRPSRSTRARSISQRMKAPSSFETRPAAAPQDEGALTPAPREPKRGPR</sequence>
<dbReference type="CDD" id="cd07971">
    <property type="entry name" value="OBF_DNA_ligase_LigD"/>
    <property type="match status" value="1"/>
</dbReference>
<reference evidence="6 7" key="1">
    <citation type="journal article" date="2018" name="Appl. Microbiol. Biotechnol.">
        <title>Co-cultivation of the strictly anaerobic methanogen Methanosarcina barkeri with aerobic methanotrophs in an oxygen-limited membrane bioreactor.</title>
        <authorList>
            <person name="In 't Zandt M.H."/>
            <person name="van den Bosch T.J.M."/>
            <person name="Rijkers R."/>
            <person name="van Kessel M.A.H.J."/>
            <person name="Jetten M.S.M."/>
            <person name="Welte C.U."/>
        </authorList>
    </citation>
    <scope>NUCLEOTIDE SEQUENCE [LARGE SCALE GENOMIC DNA]</scope>
    <source>
        <strain evidence="6 7">DSM 17706</strain>
    </source>
</reference>
<name>A0A2U1SNC5_METSR</name>
<dbReference type="PANTHER" id="PTHR39465:SF1">
    <property type="entry name" value="DNA LIGASE D 3'-PHOSPHOESTERASE DOMAIN-CONTAINING PROTEIN"/>
    <property type="match status" value="1"/>
</dbReference>
<dbReference type="GO" id="GO:0005524">
    <property type="term" value="F:ATP binding"/>
    <property type="evidence" value="ECO:0007669"/>
    <property type="project" value="InterPro"/>
</dbReference>
<keyword evidence="7" id="KW-1185">Reference proteome</keyword>
<dbReference type="Gene3D" id="2.40.50.140">
    <property type="entry name" value="Nucleic acid-binding proteins"/>
    <property type="match status" value="1"/>
</dbReference>
<feature type="domain" description="ATP-dependent DNA ligase family profile" evidence="5">
    <location>
        <begin position="311"/>
        <end position="402"/>
    </location>
</feature>
<dbReference type="InterPro" id="IPR014144">
    <property type="entry name" value="LigD_PE_domain"/>
</dbReference>
<evidence type="ECO:0000256" key="2">
    <source>
        <dbReference type="ARBA" id="ARBA00022598"/>
    </source>
</evidence>
<feature type="region of interest" description="Disordered" evidence="4">
    <location>
        <begin position="512"/>
        <end position="583"/>
    </location>
</feature>
<dbReference type="InterPro" id="IPR014146">
    <property type="entry name" value="LigD_ligase_dom"/>
</dbReference>
<dbReference type="RefSeq" id="WP_108918020.1">
    <property type="nucleotide sequence ID" value="NZ_BGJY01000014.1"/>
</dbReference>
<dbReference type="NCBIfam" id="TIGR02779">
    <property type="entry name" value="NHEJ_ligase_lig"/>
    <property type="match status" value="1"/>
</dbReference>
<evidence type="ECO:0000313" key="7">
    <source>
        <dbReference type="Proteomes" id="UP000245137"/>
    </source>
</evidence>
<dbReference type="GO" id="GO:0006310">
    <property type="term" value="P:DNA recombination"/>
    <property type="evidence" value="ECO:0007669"/>
    <property type="project" value="InterPro"/>
</dbReference>
<feature type="region of interest" description="Disordered" evidence="4">
    <location>
        <begin position="1"/>
        <end position="24"/>
    </location>
</feature>
<dbReference type="CDD" id="cd07906">
    <property type="entry name" value="Adenylation_DNA_ligase_LigD_LigC"/>
    <property type="match status" value="1"/>
</dbReference>
<dbReference type="Gene3D" id="3.30.1490.70">
    <property type="match status" value="1"/>
</dbReference>
<comment type="catalytic activity">
    <reaction evidence="3">
        <text>ATP + (deoxyribonucleotide)n-3'-hydroxyl + 5'-phospho-(deoxyribonucleotide)m = (deoxyribonucleotide)n+m + AMP + diphosphate.</text>
        <dbReference type="EC" id="6.5.1.1"/>
    </reaction>
</comment>
<dbReference type="AlphaFoldDB" id="A0A2U1SNC5"/>
<dbReference type="PROSITE" id="PS50160">
    <property type="entry name" value="DNA_LIGASE_A3"/>
    <property type="match status" value="1"/>
</dbReference>
<dbReference type="SUPFAM" id="SSF56091">
    <property type="entry name" value="DNA ligase/mRNA capping enzyme, catalytic domain"/>
    <property type="match status" value="1"/>
</dbReference>
<evidence type="ECO:0000256" key="4">
    <source>
        <dbReference type="SAM" id="MobiDB-lite"/>
    </source>
</evidence>
<protein>
    <recommendedName>
        <fullName evidence="1">DNA ligase (ATP)</fullName>
        <ecNumber evidence="1">6.5.1.1</ecNumber>
    </recommendedName>
</protein>
<organism evidence="6 7">
    <name type="scientific">Methylosinus sporium</name>
    <dbReference type="NCBI Taxonomy" id="428"/>
    <lineage>
        <taxon>Bacteria</taxon>
        <taxon>Pseudomonadati</taxon>
        <taxon>Pseudomonadota</taxon>
        <taxon>Alphaproteobacteria</taxon>
        <taxon>Hyphomicrobiales</taxon>
        <taxon>Methylocystaceae</taxon>
        <taxon>Methylosinus</taxon>
    </lineage>
</organism>
<dbReference type="NCBIfam" id="TIGR02777">
    <property type="entry name" value="LigD_PE_dom"/>
    <property type="match status" value="1"/>
</dbReference>
<proteinExistence type="predicted"/>
<dbReference type="EC" id="6.5.1.1" evidence="1"/>
<dbReference type="Pfam" id="PF13298">
    <property type="entry name" value="LigD_N"/>
    <property type="match status" value="1"/>
</dbReference>
<dbReference type="InterPro" id="IPR012309">
    <property type="entry name" value="DNA_ligase_ATP-dep_C"/>
</dbReference>